<accession>A0ABV2K379</accession>
<comment type="caution">
    <text evidence="1">The sequence shown here is derived from an EMBL/GenBank/DDBJ whole genome shotgun (WGS) entry which is preliminary data.</text>
</comment>
<dbReference type="InterPro" id="IPR010843">
    <property type="entry name" value="Uncharacterised_AroM"/>
</dbReference>
<evidence type="ECO:0000313" key="2">
    <source>
        <dbReference type="Proteomes" id="UP001549104"/>
    </source>
</evidence>
<dbReference type="Proteomes" id="UP001549104">
    <property type="component" value="Unassembled WGS sequence"/>
</dbReference>
<keyword evidence="2" id="KW-1185">Reference proteome</keyword>
<dbReference type="Pfam" id="PF07302">
    <property type="entry name" value="AroM"/>
    <property type="match status" value="1"/>
</dbReference>
<dbReference type="EMBL" id="JBEPME010000001">
    <property type="protein sequence ID" value="MET3655546.1"/>
    <property type="molecule type" value="Genomic_DNA"/>
</dbReference>
<sequence>MIGLLTLGTSPREDLENVISPIISRDHLLLQGALDNLSKDEIVALCDIPGSYPLFVRTVYGSFTIQREALLPLLTNKAKEMGGMEVKAIILLCSGDFEPFSTEIPLMIPARLVEGGAKSIAKKGDIGIIVPVADQVPAAEARWRRAGFNPIMMDVNPTTADAEEIVKSLEPYFLEQIVLDCIGYSPELQKELSQRFGLPVWLPLTLAARVVTDLYPEIRTDPDA</sequence>
<organism evidence="1 2">
    <name type="scientific">Sporosarcina psychrophila</name>
    <name type="common">Bacillus psychrophilus</name>
    <dbReference type="NCBI Taxonomy" id="1476"/>
    <lineage>
        <taxon>Bacteria</taxon>
        <taxon>Bacillati</taxon>
        <taxon>Bacillota</taxon>
        <taxon>Bacilli</taxon>
        <taxon>Bacillales</taxon>
        <taxon>Caryophanaceae</taxon>
        <taxon>Sporosarcina</taxon>
    </lineage>
</organism>
<dbReference type="RefSeq" id="WP_354312126.1">
    <property type="nucleotide sequence ID" value="NZ_JBEPME010000001.1"/>
</dbReference>
<gene>
    <name evidence="1" type="ORF">ABIC55_000630</name>
</gene>
<reference evidence="1 2" key="1">
    <citation type="submission" date="2024-06" db="EMBL/GenBank/DDBJ databases">
        <title>Sorghum-associated microbial communities from plants grown in Nebraska, USA.</title>
        <authorList>
            <person name="Schachtman D."/>
        </authorList>
    </citation>
    <scope>NUCLEOTIDE SEQUENCE [LARGE SCALE GENOMIC DNA]</scope>
    <source>
        <strain evidence="1 2">1288</strain>
    </source>
</reference>
<proteinExistence type="predicted"/>
<name>A0ABV2K379_SPOPS</name>
<protein>
    <submittedName>
        <fullName evidence="1">Protein AroM</fullName>
    </submittedName>
</protein>
<evidence type="ECO:0000313" key="1">
    <source>
        <dbReference type="EMBL" id="MET3655546.1"/>
    </source>
</evidence>